<feature type="binding site" evidence="14">
    <location>
        <position position="127"/>
    </location>
    <ligand>
        <name>ATP</name>
        <dbReference type="ChEBI" id="CHEBI:30616"/>
    </ligand>
</feature>
<feature type="disulfide bond" description="Alternate" evidence="14">
    <location>
        <begin position="102"/>
        <end position="199"/>
    </location>
</feature>
<dbReference type="GO" id="GO:0103016">
    <property type="term" value="F:tRNA-uridine 2-sulfurtransferase activity"/>
    <property type="evidence" value="ECO:0007669"/>
    <property type="project" value="UniProtKB-EC"/>
</dbReference>
<dbReference type="InterPro" id="IPR004506">
    <property type="entry name" value="MnmA-like"/>
</dbReference>
<evidence type="ECO:0000259" key="15">
    <source>
        <dbReference type="Pfam" id="PF20258"/>
    </source>
</evidence>
<keyword evidence="18" id="KW-1185">Reference proteome</keyword>
<keyword evidence="8 14" id="KW-0819">tRNA processing</keyword>
<evidence type="ECO:0000256" key="1">
    <source>
        <dbReference type="ARBA" id="ARBA00004496"/>
    </source>
</evidence>
<protein>
    <recommendedName>
        <fullName evidence="4 14">tRNA-specific 2-thiouridylase MnmA</fullName>
        <ecNumber evidence="3 14">2.8.1.13</ecNumber>
    </recommendedName>
</protein>
<dbReference type="Pfam" id="PF03054">
    <property type="entry name" value="tRNA_Me_trans"/>
    <property type="match status" value="1"/>
</dbReference>
<reference evidence="17 18" key="1">
    <citation type="journal article" date="2018" name="ISME J.">
        <title>Endosymbiont genomes yield clues of tubeworm success.</title>
        <authorList>
            <person name="Li Y."/>
            <person name="Liles M.R."/>
            <person name="Halanych K.M."/>
        </authorList>
    </citation>
    <scope>NUCLEOTIDE SEQUENCE [LARGE SCALE GENOMIC DNA]</scope>
    <source>
        <strain evidence="17">A1462</strain>
    </source>
</reference>
<feature type="site" description="Interaction with tRNA" evidence="14">
    <location>
        <position position="128"/>
    </location>
</feature>
<comment type="subcellular location">
    <subcellularLocation>
        <location evidence="1 14">Cytoplasm</location>
    </subcellularLocation>
</comment>
<dbReference type="FunFam" id="2.30.30.280:FF:000001">
    <property type="entry name" value="tRNA-specific 2-thiouridylase MnmA"/>
    <property type="match status" value="1"/>
</dbReference>
<dbReference type="FunFam" id="2.40.30.10:FF:000023">
    <property type="entry name" value="tRNA-specific 2-thiouridylase MnmA"/>
    <property type="match status" value="1"/>
</dbReference>
<dbReference type="PANTHER" id="PTHR11933:SF5">
    <property type="entry name" value="MITOCHONDRIAL TRNA-SPECIFIC 2-THIOURIDYLASE 1"/>
    <property type="match status" value="1"/>
</dbReference>
<keyword evidence="6 14" id="KW-0820">tRNA-binding</keyword>
<evidence type="ECO:0000256" key="8">
    <source>
        <dbReference type="ARBA" id="ARBA00022694"/>
    </source>
</evidence>
<dbReference type="GO" id="GO:0002143">
    <property type="term" value="P:tRNA wobble position uridine thiolation"/>
    <property type="evidence" value="ECO:0007669"/>
    <property type="project" value="TreeGrafter"/>
</dbReference>
<dbReference type="Pfam" id="PF20258">
    <property type="entry name" value="tRNA_Me_trans_C"/>
    <property type="match status" value="1"/>
</dbReference>
<feature type="active site" description="Nucleophile" evidence="14">
    <location>
        <position position="102"/>
    </location>
</feature>
<comment type="function">
    <text evidence="14">Catalyzes the 2-thiolation of uridine at the wobble position (U34) of tRNA, leading to the formation of s(2)U34.</text>
</comment>
<proteinExistence type="inferred from homology"/>
<dbReference type="InterPro" id="IPR014729">
    <property type="entry name" value="Rossmann-like_a/b/a_fold"/>
</dbReference>
<dbReference type="AlphaFoldDB" id="A0A370DN44"/>
<comment type="caution">
    <text evidence="14">Lacks conserved residue(s) required for the propagation of feature annotation.</text>
</comment>
<feature type="active site" description="Cysteine persulfide intermediate" evidence="14">
    <location>
        <position position="199"/>
    </location>
</feature>
<evidence type="ECO:0000256" key="4">
    <source>
        <dbReference type="ARBA" id="ARBA00013805"/>
    </source>
</evidence>
<evidence type="ECO:0000313" key="18">
    <source>
        <dbReference type="Proteomes" id="UP000254771"/>
    </source>
</evidence>
<evidence type="ECO:0000256" key="12">
    <source>
        <dbReference type="ARBA" id="ARBA00023157"/>
    </source>
</evidence>
<dbReference type="HAMAP" id="MF_00144">
    <property type="entry name" value="tRNA_thiouridyl_MnmA"/>
    <property type="match status" value="1"/>
</dbReference>
<organism evidence="17 18">
    <name type="scientific">endosymbiont of Escarpia spicata</name>
    <dbReference type="NCBI Taxonomy" id="2200908"/>
    <lineage>
        <taxon>Bacteria</taxon>
        <taxon>Pseudomonadati</taxon>
        <taxon>Pseudomonadota</taxon>
        <taxon>Gammaproteobacteria</taxon>
        <taxon>sulfur-oxidizing symbionts</taxon>
    </lineage>
</organism>
<dbReference type="Gene3D" id="2.30.30.280">
    <property type="entry name" value="Adenine nucleotide alpha hydrolases-like domains"/>
    <property type="match status" value="1"/>
</dbReference>
<dbReference type="GO" id="GO:0000049">
    <property type="term" value="F:tRNA binding"/>
    <property type="evidence" value="ECO:0007669"/>
    <property type="project" value="UniProtKB-KW"/>
</dbReference>
<dbReference type="NCBIfam" id="TIGR00420">
    <property type="entry name" value="trmU"/>
    <property type="match status" value="1"/>
</dbReference>
<keyword evidence="5 14" id="KW-0963">Cytoplasm</keyword>
<evidence type="ECO:0000256" key="11">
    <source>
        <dbReference type="ARBA" id="ARBA00022884"/>
    </source>
</evidence>
<comment type="caution">
    <text evidence="17">The sequence shown here is derived from an EMBL/GenBank/DDBJ whole genome shotgun (WGS) entry which is preliminary data.</text>
</comment>
<dbReference type="Pfam" id="PF20259">
    <property type="entry name" value="tRNA_Me_trans_M"/>
    <property type="match status" value="1"/>
</dbReference>
<gene>
    <name evidence="14" type="primary">mnmA</name>
    <name evidence="17" type="ORF">DIZ78_09210</name>
</gene>
<dbReference type="EMBL" id="QFXE01000010">
    <property type="protein sequence ID" value="RDH86339.1"/>
    <property type="molecule type" value="Genomic_DNA"/>
</dbReference>
<dbReference type="SUPFAM" id="SSF52402">
    <property type="entry name" value="Adenine nucleotide alpha hydrolases-like"/>
    <property type="match status" value="1"/>
</dbReference>
<keyword evidence="9 14" id="KW-0547">Nucleotide-binding</keyword>
<dbReference type="InterPro" id="IPR046885">
    <property type="entry name" value="MnmA-like_C"/>
</dbReference>
<feature type="site" description="Interaction with tRNA" evidence="14">
    <location>
        <position position="344"/>
    </location>
</feature>
<evidence type="ECO:0000256" key="7">
    <source>
        <dbReference type="ARBA" id="ARBA00022679"/>
    </source>
</evidence>
<evidence type="ECO:0000256" key="10">
    <source>
        <dbReference type="ARBA" id="ARBA00022840"/>
    </source>
</evidence>
<evidence type="ECO:0000256" key="13">
    <source>
        <dbReference type="ARBA" id="ARBA00051542"/>
    </source>
</evidence>
<sequence>MSGDRGLVVVGLSGGVDSSVAALLLKEQGYQVEGLFMKNWEEDDDAEYCAAAEDLKDAQDVAAILGIPLHSVNFSAEYWDRVFAYFLDEYRAGRTPNPDVLCNREIKFKAFLDYALESLGAERIATGHYARLGQHTGEYQLQRAADEGKDQTYFLYMLGQSQLSHTLFPLGDLQKEEVRRIAGKAGFPNHKKKDSTGICFIGERKFREFLSRYLPANPGRIEDPEGVTLGNHQGLMYYTLGQRQGLGIGGRKNSAEAPWFVVAKDLRRNVLIAAQGHKHPLLMSGGALATQLHWVSGKAPQFPLFCKARLRHRQSLQDCEVLLRPGNTCEVVFDEPQRAATPGQSIVFYRDGDCLGGGIIESSYPSGEAYPP</sequence>
<evidence type="ECO:0000256" key="9">
    <source>
        <dbReference type="ARBA" id="ARBA00022741"/>
    </source>
</evidence>
<dbReference type="CDD" id="cd01998">
    <property type="entry name" value="MnmA_TRMU-like"/>
    <property type="match status" value="1"/>
</dbReference>
<dbReference type="NCBIfam" id="NF001138">
    <property type="entry name" value="PRK00143.1"/>
    <property type="match status" value="1"/>
</dbReference>
<dbReference type="Gene3D" id="3.40.50.620">
    <property type="entry name" value="HUPs"/>
    <property type="match status" value="1"/>
</dbReference>
<feature type="binding site" evidence="14">
    <location>
        <begin position="11"/>
        <end position="18"/>
    </location>
    <ligand>
        <name>ATP</name>
        <dbReference type="ChEBI" id="CHEBI:30616"/>
    </ligand>
</feature>
<feature type="domain" description="tRNA-specific 2-thiouridylase MnmA-like C-terminal" evidence="15">
    <location>
        <begin position="288"/>
        <end position="360"/>
    </location>
</feature>
<dbReference type="Gene3D" id="2.40.30.10">
    <property type="entry name" value="Translation factors"/>
    <property type="match status" value="1"/>
</dbReference>
<feature type="region of interest" description="Interaction with tRNA" evidence="14">
    <location>
        <begin position="149"/>
        <end position="151"/>
    </location>
</feature>
<dbReference type="GO" id="GO:0005524">
    <property type="term" value="F:ATP binding"/>
    <property type="evidence" value="ECO:0007669"/>
    <property type="project" value="UniProtKB-KW"/>
</dbReference>
<dbReference type="PANTHER" id="PTHR11933">
    <property type="entry name" value="TRNA 5-METHYLAMINOMETHYL-2-THIOURIDYLATE -METHYLTRANSFERASE"/>
    <property type="match status" value="1"/>
</dbReference>
<evidence type="ECO:0000259" key="16">
    <source>
        <dbReference type="Pfam" id="PF20259"/>
    </source>
</evidence>
<evidence type="ECO:0000256" key="5">
    <source>
        <dbReference type="ARBA" id="ARBA00022490"/>
    </source>
</evidence>
<dbReference type="InterPro" id="IPR046884">
    <property type="entry name" value="MnmA-like_central"/>
</dbReference>
<dbReference type="FunFam" id="3.40.50.620:FF:000004">
    <property type="entry name" value="tRNA-specific 2-thiouridylase MnmA"/>
    <property type="match status" value="1"/>
</dbReference>
<feature type="region of interest" description="Interaction with target base in tRNA" evidence="14">
    <location>
        <begin position="97"/>
        <end position="99"/>
    </location>
</feature>
<evidence type="ECO:0000313" key="17">
    <source>
        <dbReference type="EMBL" id="RDH86339.1"/>
    </source>
</evidence>
<keyword evidence="10 14" id="KW-0067">ATP-binding</keyword>
<dbReference type="InterPro" id="IPR023382">
    <property type="entry name" value="MnmA-like_central_sf"/>
</dbReference>
<name>A0A370DN44_9GAMM</name>
<keyword evidence="7 14" id="KW-0808">Transferase</keyword>
<evidence type="ECO:0000256" key="14">
    <source>
        <dbReference type="HAMAP-Rule" id="MF_00144"/>
    </source>
</evidence>
<accession>A0A370DN44</accession>
<keyword evidence="11 14" id="KW-0694">RNA-binding</keyword>
<evidence type="ECO:0000256" key="3">
    <source>
        <dbReference type="ARBA" id="ARBA00011949"/>
    </source>
</evidence>
<evidence type="ECO:0000256" key="6">
    <source>
        <dbReference type="ARBA" id="ARBA00022555"/>
    </source>
</evidence>
<comment type="similarity">
    <text evidence="2 14">Belongs to the MnmA/TRMU family.</text>
</comment>
<feature type="binding site" evidence="14">
    <location>
        <position position="37"/>
    </location>
    <ligand>
        <name>ATP</name>
        <dbReference type="ChEBI" id="CHEBI:30616"/>
    </ligand>
</feature>
<dbReference type="Proteomes" id="UP000254771">
    <property type="component" value="Unassembled WGS sequence"/>
</dbReference>
<evidence type="ECO:0000256" key="2">
    <source>
        <dbReference type="ARBA" id="ARBA00006191"/>
    </source>
</evidence>
<dbReference type="EC" id="2.8.1.13" evidence="3 14"/>
<dbReference type="GO" id="GO:0005737">
    <property type="term" value="C:cytoplasm"/>
    <property type="evidence" value="ECO:0007669"/>
    <property type="project" value="UniProtKB-SubCell"/>
</dbReference>
<feature type="domain" description="tRNA-specific 2-thiouridylase MnmA-like central" evidence="16">
    <location>
        <begin position="208"/>
        <end position="273"/>
    </location>
</feature>
<keyword evidence="12 14" id="KW-1015">Disulfide bond</keyword>
<comment type="catalytic activity">
    <reaction evidence="13 14">
        <text>S-sulfanyl-L-cysteinyl-[protein] + uridine(34) in tRNA + AH2 + ATP = 2-thiouridine(34) in tRNA + L-cysteinyl-[protein] + A + AMP + diphosphate + H(+)</text>
        <dbReference type="Rhea" id="RHEA:47032"/>
        <dbReference type="Rhea" id="RHEA-COMP:10131"/>
        <dbReference type="Rhea" id="RHEA-COMP:11726"/>
        <dbReference type="Rhea" id="RHEA-COMP:11727"/>
        <dbReference type="Rhea" id="RHEA-COMP:11728"/>
        <dbReference type="ChEBI" id="CHEBI:13193"/>
        <dbReference type="ChEBI" id="CHEBI:15378"/>
        <dbReference type="ChEBI" id="CHEBI:17499"/>
        <dbReference type="ChEBI" id="CHEBI:29950"/>
        <dbReference type="ChEBI" id="CHEBI:30616"/>
        <dbReference type="ChEBI" id="CHEBI:33019"/>
        <dbReference type="ChEBI" id="CHEBI:61963"/>
        <dbReference type="ChEBI" id="CHEBI:65315"/>
        <dbReference type="ChEBI" id="CHEBI:87170"/>
        <dbReference type="ChEBI" id="CHEBI:456215"/>
        <dbReference type="EC" id="2.8.1.13"/>
    </reaction>
</comment>